<comment type="similarity">
    <text evidence="2 14">Belongs to the lipoxygenase family.</text>
</comment>
<dbReference type="Proteomes" id="UP000007305">
    <property type="component" value="Chromosome 3"/>
</dbReference>
<feature type="domain" description="PLAT" evidence="17">
    <location>
        <begin position="35"/>
        <end position="166"/>
    </location>
</feature>
<sequence length="879" mass="97726">MFGNIGKIPIIGDLTGSNKNAHLKGNVVLVRKTVLGLDVTSIAGSLLDGIGEFLGRGVTCQLISSTVVDPNNGNRGKLGAEASLEQWLLNPPPLLSSENQFRVTFDWEVEKQGIPGAIIVKNNHASEFFLKTITLNDVPGHGTIVFVANSWIYPQSKYRYNRVFFSNDTYLPSQMPAALKPYRDDELRNLRGDDQQGPYQEHDRVYRYDVYNDLGLPDSGNPRPVLGGTKELPYPRRCRTGRKPTKSDPNSESRLTLVDGDVYVPRDERFGHIKKSDFYGYAIKALVNAVIPAIRTYVDLSPGEFDSFKDIMKLYEGGIQLPKIPALEDLRKQFPLELVKDVLPVGGDYLLKLPMPQIIKEDKTGWMTDEEFGREILAGVNPMLVKRLTEFPPRSSLDPSKYGDHTSTIREADLENKLEGLTVQQALHGNRLYILDHHDNFMPFLVRVNSLEGNFIYATRTVLFLRGDGTLVPVAIELSLPELRDGLTTAKSTVYTPKSTTGAEAWVWHLAKAYANVNDYCWHQLISHWLNTHAVMEPFVIATNRQLSVTHPVHKLLLPHYRDTMNINSNARQMLVNAGGIFETTVFPRQYAFEMSSVIYKDWNFTEQALPDDLIKRHGGRRPVEPVQGTAAGGGLPVRVGRAGHLARHRAVGDGVPRRLLPQRRRAAGGRGAAGVVEGGARGRARRPQGRALVAQDADGGRAGQGLHHHHLDRVGAPRGRQLRAVPVRRVPPEPPVRQPEADAGAGQRRVRGAGAQAGEGVRAHHHQPVPGPRRHLAAGDPVQPLLRRGVPRPARHQGVDVGRQGAGGVQAVRRAADRDRETRRHHERGPSPQEPQRPGRVPLHAALPQHLRHEGRRRRHHRQGHSKQHLHLSSVCLS</sequence>
<dbReference type="EnsemblPlants" id="Zm00001eb144960_T001">
    <property type="protein sequence ID" value="Zm00001eb144960_P001"/>
    <property type="gene ID" value="Zm00001eb144960"/>
</dbReference>
<dbReference type="PRINTS" id="PR00468">
    <property type="entry name" value="PLTLPOXGNASE"/>
</dbReference>
<keyword evidence="8 14" id="KW-0560">Oxidoreductase</keyword>
<dbReference type="GO" id="GO:0046872">
    <property type="term" value="F:metal ion binding"/>
    <property type="evidence" value="ECO:0007669"/>
    <property type="project" value="UniProtKB-UniRule"/>
</dbReference>
<dbReference type="EC" id="1.13.11.-" evidence="15"/>
<dbReference type="Gene3D" id="2.60.60.20">
    <property type="entry name" value="PLAT/LH2 domain"/>
    <property type="match status" value="1"/>
</dbReference>
<reference evidence="20" key="1">
    <citation type="submission" date="2015-12" db="EMBL/GenBank/DDBJ databases">
        <title>Update maize B73 reference genome by single molecule sequencing technologies.</title>
        <authorList>
            <consortium name="Maize Genome Sequencing Project"/>
            <person name="Ware D."/>
        </authorList>
    </citation>
    <scope>NUCLEOTIDE SEQUENCE [LARGE SCALE GENOMIC DNA]</scope>
    <source>
        <strain evidence="20">cv. B73</strain>
    </source>
</reference>
<dbReference type="InterPro" id="IPR036226">
    <property type="entry name" value="LipOase_C_sf"/>
</dbReference>
<evidence type="ECO:0000256" key="12">
    <source>
        <dbReference type="ARBA" id="ARBA00036508"/>
    </source>
</evidence>
<dbReference type="SUPFAM" id="SSF49723">
    <property type="entry name" value="Lipase/lipooxygenase domain (PLAT/LH2 domain)"/>
    <property type="match status" value="1"/>
</dbReference>
<evidence type="ECO:0000256" key="8">
    <source>
        <dbReference type="ARBA" id="ARBA00023002"/>
    </source>
</evidence>
<evidence type="ECO:0000256" key="14">
    <source>
        <dbReference type="RuleBase" id="RU003974"/>
    </source>
</evidence>
<feature type="compositionally biased region" description="Basic and acidic residues" evidence="16">
    <location>
        <begin position="815"/>
        <end position="825"/>
    </location>
</feature>
<evidence type="ECO:0000256" key="16">
    <source>
        <dbReference type="SAM" id="MobiDB-lite"/>
    </source>
</evidence>
<dbReference type="FunFam" id="4.10.375.10:FF:000001">
    <property type="entry name" value="Lipoxygenase"/>
    <property type="match status" value="1"/>
</dbReference>
<dbReference type="InterPro" id="IPR013819">
    <property type="entry name" value="LipOase_C"/>
</dbReference>
<evidence type="ECO:0000256" key="9">
    <source>
        <dbReference type="ARBA" id="ARBA00023004"/>
    </source>
</evidence>
<dbReference type="Pfam" id="PF00305">
    <property type="entry name" value="Lipoxygenase"/>
    <property type="match status" value="1"/>
</dbReference>
<feature type="region of interest" description="Disordered" evidence="16">
    <location>
        <begin position="662"/>
        <end position="879"/>
    </location>
</feature>
<keyword evidence="6" id="KW-0276">Fatty acid metabolism</keyword>
<keyword evidence="5 15" id="KW-0925">Oxylipin biosynthesis</keyword>
<evidence type="ECO:0000256" key="7">
    <source>
        <dbReference type="ARBA" id="ARBA00022964"/>
    </source>
</evidence>
<comment type="caution">
    <text evidence="13">Lacks conserved residue(s) required for the propagation of feature annotation.</text>
</comment>
<evidence type="ECO:0000259" key="18">
    <source>
        <dbReference type="PROSITE" id="PS51393"/>
    </source>
</evidence>
<dbReference type="InterPro" id="IPR036392">
    <property type="entry name" value="PLAT/LH2_dom_sf"/>
</dbReference>
<feature type="compositionally biased region" description="Basic residues" evidence="16">
    <location>
        <begin position="764"/>
        <end position="777"/>
    </location>
</feature>
<feature type="compositionally biased region" description="Low complexity" evidence="16">
    <location>
        <begin position="742"/>
        <end position="761"/>
    </location>
</feature>
<evidence type="ECO:0000256" key="1">
    <source>
        <dbReference type="ARBA" id="ARBA00001962"/>
    </source>
</evidence>
<evidence type="ECO:0000313" key="20">
    <source>
        <dbReference type="Proteomes" id="UP000007305"/>
    </source>
</evidence>
<dbReference type="Gene3D" id="4.10.375.10">
    <property type="entry name" value="Lipoxygenase-1, Domain 2"/>
    <property type="match status" value="1"/>
</dbReference>
<dbReference type="PROSITE" id="PS51393">
    <property type="entry name" value="LIPOXYGENASE_3"/>
    <property type="match status" value="1"/>
</dbReference>
<dbReference type="SUPFAM" id="SSF48484">
    <property type="entry name" value="Lipoxigenase"/>
    <property type="match status" value="1"/>
</dbReference>
<dbReference type="GO" id="GO:1990136">
    <property type="term" value="F:linoleate 9S-lipoxygenase activity"/>
    <property type="evidence" value="ECO:0007669"/>
    <property type="project" value="UniProtKB-EC"/>
</dbReference>
<dbReference type="InterPro" id="IPR001246">
    <property type="entry name" value="LipOase_plant"/>
</dbReference>
<dbReference type="UniPathway" id="UPA00382"/>
<comment type="pathway">
    <text evidence="15">Lipid metabolism; oxylipin biosynthesis.</text>
</comment>
<dbReference type="InterPro" id="IPR020834">
    <property type="entry name" value="LipOase_CS"/>
</dbReference>
<evidence type="ECO:0000256" key="15">
    <source>
        <dbReference type="RuleBase" id="RU003975"/>
    </source>
</evidence>
<dbReference type="PROSITE" id="PS00081">
    <property type="entry name" value="LIPOXYGENASE_2"/>
    <property type="match status" value="1"/>
</dbReference>
<dbReference type="AlphaFoldDB" id="A0A804N9H4"/>
<keyword evidence="4 14" id="KW-0479">Metal-binding</keyword>
<dbReference type="Gramene" id="Zm00001eb144960_T001">
    <property type="protein sequence ID" value="Zm00001eb144960_P001"/>
    <property type="gene ID" value="Zm00001eb144960"/>
</dbReference>
<dbReference type="InterPro" id="IPR001024">
    <property type="entry name" value="PLAT/LH2_dom"/>
</dbReference>
<comment type="catalytic activity">
    <reaction evidence="12">
        <text>(9Z,12Z)-octadecadienoate + O2 = (9S)-hydroperoxy-(10E,12Z)-octadecadienoate</text>
        <dbReference type="Rhea" id="RHEA:30291"/>
        <dbReference type="ChEBI" id="CHEBI:15379"/>
        <dbReference type="ChEBI" id="CHEBI:30245"/>
        <dbReference type="ChEBI" id="CHEBI:60955"/>
        <dbReference type="EC" id="1.13.11.58"/>
    </reaction>
</comment>
<accession>A0A804N9H4</accession>
<dbReference type="InterPro" id="IPR020833">
    <property type="entry name" value="LipOase_Fe_BS"/>
</dbReference>
<dbReference type="CDD" id="cd01751">
    <property type="entry name" value="PLAT_LH2"/>
    <property type="match status" value="1"/>
</dbReference>
<evidence type="ECO:0000256" key="2">
    <source>
        <dbReference type="ARBA" id="ARBA00009419"/>
    </source>
</evidence>
<dbReference type="GO" id="GO:0031408">
    <property type="term" value="P:oxylipin biosynthetic process"/>
    <property type="evidence" value="ECO:0007669"/>
    <property type="project" value="UniProtKB-UniRule"/>
</dbReference>
<comment type="cofactor">
    <cofactor evidence="1 14">
        <name>Fe cation</name>
        <dbReference type="ChEBI" id="CHEBI:24875"/>
    </cofactor>
</comment>
<keyword evidence="21" id="KW-1267">Proteomics identification</keyword>
<keyword evidence="11 15" id="KW-0275">Fatty acid biosynthesis</keyword>
<dbReference type="FunFam" id="4.10.372.10:FF:000001">
    <property type="entry name" value="Lipoxygenase"/>
    <property type="match status" value="1"/>
</dbReference>
<dbReference type="OrthoDB" id="407298at2759"/>
<dbReference type="GO" id="GO:0006633">
    <property type="term" value="P:fatty acid biosynthetic process"/>
    <property type="evidence" value="ECO:0007669"/>
    <property type="project" value="UniProtKB-KW"/>
</dbReference>
<keyword evidence="3 15" id="KW-0444">Lipid biosynthesis</keyword>
<keyword evidence="7 14" id="KW-0223">Dioxygenase</keyword>
<name>A0A804N9H4_MAIZE</name>
<keyword evidence="10" id="KW-0443">Lipid metabolism</keyword>
<evidence type="ECO:0000256" key="5">
    <source>
        <dbReference type="ARBA" id="ARBA00022767"/>
    </source>
</evidence>
<feature type="compositionally biased region" description="Gly residues" evidence="16">
    <location>
        <begin position="669"/>
        <end position="682"/>
    </location>
</feature>
<feature type="compositionally biased region" description="Basic residues" evidence="16">
    <location>
        <begin position="854"/>
        <end position="871"/>
    </location>
</feature>
<feature type="region of interest" description="Disordered" evidence="16">
    <location>
        <begin position="218"/>
        <end position="254"/>
    </location>
</feature>
<dbReference type="InterPro" id="IPR000907">
    <property type="entry name" value="LipOase"/>
</dbReference>
<dbReference type="InterPro" id="IPR042057">
    <property type="entry name" value="Lipoxy_PLAT/LH2"/>
</dbReference>
<dbReference type="GO" id="GO:0034440">
    <property type="term" value="P:lipid oxidation"/>
    <property type="evidence" value="ECO:0000318"/>
    <property type="project" value="GO_Central"/>
</dbReference>
<keyword evidence="20" id="KW-1185">Reference proteome</keyword>
<evidence type="ECO:0000256" key="13">
    <source>
        <dbReference type="PROSITE-ProRule" id="PRU00152"/>
    </source>
</evidence>
<dbReference type="PROSITE" id="PS00711">
    <property type="entry name" value="LIPOXYGENASE_1"/>
    <property type="match status" value="1"/>
</dbReference>
<dbReference type="Gene3D" id="1.20.245.10">
    <property type="entry name" value="Lipoxygenase-1, Domain 5"/>
    <property type="match status" value="1"/>
</dbReference>
<dbReference type="PANTHER" id="PTHR11771">
    <property type="entry name" value="LIPOXYGENASE"/>
    <property type="match status" value="1"/>
</dbReference>
<keyword evidence="9 14" id="KW-0408">Iron</keyword>
<dbReference type="GO" id="GO:0016702">
    <property type="term" value="F:oxidoreductase activity, acting on single donors with incorporation of molecular oxygen, incorporation of two atoms of oxygen"/>
    <property type="evidence" value="ECO:0000318"/>
    <property type="project" value="GO_Central"/>
</dbReference>
<evidence type="ECO:0000313" key="19">
    <source>
        <dbReference type="EnsemblPlants" id="Zm00001eb144960_P001"/>
    </source>
</evidence>
<gene>
    <name evidence="19" type="primary">lox1</name>
</gene>
<feature type="compositionally biased region" description="Low complexity" evidence="16">
    <location>
        <begin position="800"/>
        <end position="814"/>
    </location>
</feature>
<evidence type="ECO:0000256" key="4">
    <source>
        <dbReference type="ARBA" id="ARBA00022723"/>
    </source>
</evidence>
<evidence type="ECO:0000256" key="10">
    <source>
        <dbReference type="ARBA" id="ARBA00023098"/>
    </source>
</evidence>
<feature type="domain" description="Lipoxygenase" evidence="18">
    <location>
        <begin position="169"/>
        <end position="617"/>
    </location>
</feature>
<dbReference type="GO" id="GO:0009611">
    <property type="term" value="P:response to wounding"/>
    <property type="evidence" value="ECO:0007669"/>
    <property type="project" value="UniProtKB-ARBA"/>
</dbReference>
<dbReference type="InterPro" id="IPR027433">
    <property type="entry name" value="Lipoxygenase_dom_3"/>
</dbReference>
<reference evidence="19" key="3">
    <citation type="submission" date="2021-05" db="UniProtKB">
        <authorList>
            <consortium name="EnsemblPlants"/>
        </authorList>
    </citation>
    <scope>IDENTIFICATION</scope>
    <source>
        <strain evidence="19">cv. B73</strain>
    </source>
</reference>
<dbReference type="Pfam" id="PF01477">
    <property type="entry name" value="PLAT"/>
    <property type="match status" value="1"/>
</dbReference>
<dbReference type="SMART" id="SM00308">
    <property type="entry name" value="LH2"/>
    <property type="match status" value="1"/>
</dbReference>
<dbReference type="PROSITE" id="PS50095">
    <property type="entry name" value="PLAT"/>
    <property type="match status" value="1"/>
</dbReference>
<dbReference type="PRINTS" id="PR00087">
    <property type="entry name" value="LIPOXYGENASE"/>
</dbReference>
<dbReference type="Gene3D" id="4.10.372.10">
    <property type="entry name" value="Lipoxygenase-1, Domain 3"/>
    <property type="match status" value="1"/>
</dbReference>
<evidence type="ECO:0000259" key="17">
    <source>
        <dbReference type="PROSITE" id="PS50095"/>
    </source>
</evidence>
<reference evidence="19" key="2">
    <citation type="submission" date="2019-07" db="EMBL/GenBank/DDBJ databases">
        <authorList>
            <person name="Seetharam A."/>
            <person name="Woodhouse M."/>
            <person name="Cannon E."/>
        </authorList>
    </citation>
    <scope>NUCLEOTIDE SEQUENCE [LARGE SCALE GENOMIC DNA]</scope>
    <source>
        <strain evidence="19">cv. B73</strain>
    </source>
</reference>
<dbReference type="FunFam" id="3.10.450.60:FF:000002">
    <property type="entry name" value="Lipoxygenase"/>
    <property type="match status" value="1"/>
</dbReference>
<evidence type="ECO:0000256" key="3">
    <source>
        <dbReference type="ARBA" id="ARBA00022516"/>
    </source>
</evidence>
<evidence type="ECO:0007829" key="21">
    <source>
        <dbReference type="PeptideAtlas" id="A0A804N9H4"/>
    </source>
</evidence>
<proteinExistence type="evidence at protein level"/>
<organism evidence="19 20">
    <name type="scientific">Zea mays</name>
    <name type="common">Maize</name>
    <dbReference type="NCBI Taxonomy" id="4577"/>
    <lineage>
        <taxon>Eukaryota</taxon>
        <taxon>Viridiplantae</taxon>
        <taxon>Streptophyta</taxon>
        <taxon>Embryophyta</taxon>
        <taxon>Tracheophyta</taxon>
        <taxon>Spermatophyta</taxon>
        <taxon>Magnoliopsida</taxon>
        <taxon>Liliopsida</taxon>
        <taxon>Poales</taxon>
        <taxon>Poaceae</taxon>
        <taxon>PACMAD clade</taxon>
        <taxon>Panicoideae</taxon>
        <taxon>Andropogonodae</taxon>
        <taxon>Andropogoneae</taxon>
        <taxon>Tripsacinae</taxon>
        <taxon>Zea</taxon>
    </lineage>
</organism>
<evidence type="ECO:0000256" key="11">
    <source>
        <dbReference type="ARBA" id="ARBA00023160"/>
    </source>
</evidence>
<protein>
    <recommendedName>
        <fullName evidence="15">Lipoxygenase</fullName>
        <ecNumber evidence="15">1.13.11.-</ecNumber>
    </recommendedName>
</protein>
<comment type="function">
    <text evidence="15">Plant lipoxygenase may be involved in a number of diverse aspects of plant physiology including growth and development, pest resistance, and senescence or responses to wounding.</text>
</comment>
<dbReference type="Gene3D" id="3.10.450.60">
    <property type="match status" value="1"/>
</dbReference>
<evidence type="ECO:0000256" key="6">
    <source>
        <dbReference type="ARBA" id="ARBA00022832"/>
    </source>
</evidence>